<keyword evidence="3" id="KW-1185">Reference proteome</keyword>
<evidence type="ECO:0000313" key="2">
    <source>
        <dbReference type="EMBL" id="CAG8976568.1"/>
    </source>
</evidence>
<sequence length="61" mass="6293">MQFSSAIVAIFGASLAIMPVVFGAPQGGILGSCYAGCLVEKKDCDKLLAACEKDCKVSHAE</sequence>
<dbReference type="Proteomes" id="UP000701801">
    <property type="component" value="Unassembled WGS sequence"/>
</dbReference>
<reference evidence="2" key="1">
    <citation type="submission" date="2021-07" db="EMBL/GenBank/DDBJ databases">
        <authorList>
            <person name="Durling M."/>
        </authorList>
    </citation>
    <scope>NUCLEOTIDE SEQUENCE</scope>
</reference>
<name>A0A9N9LLV7_9HELO</name>
<dbReference type="AlphaFoldDB" id="A0A9N9LLV7"/>
<evidence type="ECO:0000256" key="1">
    <source>
        <dbReference type="SAM" id="SignalP"/>
    </source>
</evidence>
<evidence type="ECO:0000313" key="3">
    <source>
        <dbReference type="Proteomes" id="UP000701801"/>
    </source>
</evidence>
<proteinExistence type="predicted"/>
<comment type="caution">
    <text evidence="2">The sequence shown here is derived from an EMBL/GenBank/DDBJ whole genome shotgun (WGS) entry which is preliminary data.</text>
</comment>
<feature type="signal peptide" evidence="1">
    <location>
        <begin position="1"/>
        <end position="23"/>
    </location>
</feature>
<feature type="chain" id="PRO_5040201739" evidence="1">
    <location>
        <begin position="24"/>
        <end position="61"/>
    </location>
</feature>
<dbReference type="EMBL" id="CAJVRM010000182">
    <property type="protein sequence ID" value="CAG8976568.1"/>
    <property type="molecule type" value="Genomic_DNA"/>
</dbReference>
<protein>
    <submittedName>
        <fullName evidence="2">Uncharacterized protein</fullName>
    </submittedName>
</protein>
<gene>
    <name evidence="2" type="ORF">HYALB_00010210</name>
</gene>
<organism evidence="2 3">
    <name type="scientific">Hymenoscyphus albidus</name>
    <dbReference type="NCBI Taxonomy" id="595503"/>
    <lineage>
        <taxon>Eukaryota</taxon>
        <taxon>Fungi</taxon>
        <taxon>Dikarya</taxon>
        <taxon>Ascomycota</taxon>
        <taxon>Pezizomycotina</taxon>
        <taxon>Leotiomycetes</taxon>
        <taxon>Helotiales</taxon>
        <taxon>Helotiaceae</taxon>
        <taxon>Hymenoscyphus</taxon>
    </lineage>
</organism>
<keyword evidence="1" id="KW-0732">Signal</keyword>
<dbReference type="OrthoDB" id="10341037at2759"/>
<accession>A0A9N9LLV7</accession>